<dbReference type="Pfam" id="PF23122">
    <property type="entry name" value="C2_ITFG1"/>
    <property type="match status" value="1"/>
</dbReference>
<dbReference type="GO" id="GO:0007229">
    <property type="term" value="P:integrin-mediated signaling pathway"/>
    <property type="evidence" value="ECO:0007669"/>
    <property type="project" value="UniProtKB-KW"/>
</dbReference>
<evidence type="ECO:0000256" key="4">
    <source>
        <dbReference type="ARBA" id="ARBA00022729"/>
    </source>
</evidence>
<comment type="similarity">
    <text evidence="2">Belongs to the TIP family.</text>
</comment>
<keyword evidence="10" id="KW-0401">Integrin</keyword>
<evidence type="ECO:0000256" key="3">
    <source>
        <dbReference type="ARBA" id="ARBA00022692"/>
    </source>
</evidence>
<keyword evidence="4" id="KW-0732">Signal</keyword>
<keyword evidence="3 8" id="KW-0812">Transmembrane</keyword>
<evidence type="ECO:0000313" key="10">
    <source>
        <dbReference type="EMBL" id="PAV23428.1"/>
    </source>
</evidence>
<evidence type="ECO:0000256" key="6">
    <source>
        <dbReference type="ARBA" id="ARBA00023136"/>
    </source>
</evidence>
<gene>
    <name evidence="10" type="ORF">PNOK_0049600</name>
</gene>
<dbReference type="Pfam" id="PF13517">
    <property type="entry name" value="FG-GAP_3"/>
    <property type="match status" value="2"/>
</dbReference>
<dbReference type="InParanoid" id="A0A286UV21"/>
<dbReference type="InterPro" id="IPR028994">
    <property type="entry name" value="Integrin_alpha_N"/>
</dbReference>
<dbReference type="OrthoDB" id="10022113at2759"/>
<feature type="domain" description="T-cell immunomodulatory protein TIP C2" evidence="9">
    <location>
        <begin position="550"/>
        <end position="671"/>
    </location>
</feature>
<sequence length="723" mass="78976">MLHRKRNYRMRYYISTLCFLSTLLNPAFADFWPPSFTPKRFKGNALLSAGSLGLGSDERAVAFGDFDGDQFLDIVTLDATGRKATVHVWDHNLFVFHDAASFSHTEQILNVVPGDFTFDGTLDLLVMSRGSSPEETKLDLYVGSPHDGFESTPITVPSSGAGQPIPFDVNGDLKIDLLGVTPGSTSLSVWRNVFNGSDPDSSVFSIGDADFDDNPCQISNPHSNAVVDLNGDCLADLFLVCDEQGTSNKFFQIYLNVPSPTSSSPALQLAQLGRLPAGVQTVTFADMDRDGTLDMVFITCTRVDGRTGVGDGCELHVAYNIQTPLCTETENVKGNGCRRPEELCVADPNFKFDLSGTDDEHAYVHFPISDLLPPSRGSDRNPSSLLVFDTRSSPSVPVPLRIGDVNLDGFPDILLVTASPTSSRSYKRTPRLLFAAPCAHSGKSHDNGKGGRTAGCGEDGKGRVGWTVADRDVDALDEVSDTASVTFLDIDEDGTLDILIQRTGEQGQGPFLFVQNNFFFDAFFLKAIVLNGACDNGWCKGRNGTDHYHPFGVSYSGATYKYTILDTTGKRSAAQVAQLPQTAYQALLTPYAFFGLGRTNNYIENLFVGSTKKVTSEGTPLQSHFDRNIARQTVEQGGNQVHFISMEGVIPNSKVVIYPSNNGGGWRRELYLRPGAWIPWVTVTVVCTVLVLAIVVFVLHVNEKREDELERRRASHHINFDAL</sequence>
<name>A0A286UV21_9AGAM</name>
<dbReference type="GO" id="GO:0005886">
    <property type="term" value="C:plasma membrane"/>
    <property type="evidence" value="ECO:0007669"/>
    <property type="project" value="TreeGrafter"/>
</dbReference>
<keyword evidence="7" id="KW-0325">Glycoprotein</keyword>
<keyword evidence="6 8" id="KW-0472">Membrane</keyword>
<proteinExistence type="inferred from homology"/>
<evidence type="ECO:0000256" key="7">
    <source>
        <dbReference type="ARBA" id="ARBA00023180"/>
    </source>
</evidence>
<dbReference type="Proteomes" id="UP000217199">
    <property type="component" value="Unassembled WGS sequence"/>
</dbReference>
<dbReference type="InterPro" id="IPR013517">
    <property type="entry name" value="FG-GAP"/>
</dbReference>
<evidence type="ECO:0000256" key="8">
    <source>
        <dbReference type="SAM" id="Phobius"/>
    </source>
</evidence>
<comment type="subcellular location">
    <subcellularLocation>
        <location evidence="1">Membrane</location>
        <topology evidence="1">Single-pass type I membrane protein</topology>
    </subcellularLocation>
</comment>
<evidence type="ECO:0000256" key="5">
    <source>
        <dbReference type="ARBA" id="ARBA00022989"/>
    </source>
</evidence>
<dbReference type="Gene3D" id="2.130.10.130">
    <property type="entry name" value="Integrin alpha, N-terminal"/>
    <property type="match status" value="1"/>
</dbReference>
<keyword evidence="11" id="KW-1185">Reference proteome</keyword>
<reference evidence="10 11" key="1">
    <citation type="journal article" date="2017" name="Mol. Ecol.">
        <title>Comparative and population genomic landscape of Phellinus noxius: A hypervariable fungus causing root rot in trees.</title>
        <authorList>
            <person name="Chung C.L."/>
            <person name="Lee T.J."/>
            <person name="Akiba M."/>
            <person name="Lee H.H."/>
            <person name="Kuo T.H."/>
            <person name="Liu D."/>
            <person name="Ke H.M."/>
            <person name="Yokoi T."/>
            <person name="Roa M.B."/>
            <person name="Lu M.J."/>
            <person name="Chang Y.Y."/>
            <person name="Ann P.J."/>
            <person name="Tsai J.N."/>
            <person name="Chen C.Y."/>
            <person name="Tzean S.S."/>
            <person name="Ota Y."/>
            <person name="Hattori T."/>
            <person name="Sahashi N."/>
            <person name="Liou R.F."/>
            <person name="Kikuchi T."/>
            <person name="Tsai I.J."/>
        </authorList>
    </citation>
    <scope>NUCLEOTIDE SEQUENCE [LARGE SCALE GENOMIC DNA]</scope>
    <source>
        <strain evidence="10 11">FFPRI411160</strain>
    </source>
</reference>
<dbReference type="SUPFAM" id="SSF69318">
    <property type="entry name" value="Integrin alpha N-terminal domain"/>
    <property type="match status" value="2"/>
</dbReference>
<dbReference type="InterPro" id="IPR024881">
    <property type="entry name" value="Tip"/>
</dbReference>
<comment type="caution">
    <text evidence="10">The sequence shown here is derived from an EMBL/GenBank/DDBJ whole genome shotgun (WGS) entry which is preliminary data.</text>
</comment>
<feature type="transmembrane region" description="Helical" evidence="8">
    <location>
        <begin position="677"/>
        <end position="701"/>
    </location>
</feature>
<evidence type="ECO:0000256" key="1">
    <source>
        <dbReference type="ARBA" id="ARBA00004479"/>
    </source>
</evidence>
<dbReference type="InterPro" id="IPR057089">
    <property type="entry name" value="C2_TIP"/>
</dbReference>
<dbReference type="PANTHER" id="PTHR13412">
    <property type="entry name" value="T-CELL IMMUNOMODULATORY PROTEIN HOMOLOG"/>
    <property type="match status" value="1"/>
</dbReference>
<keyword evidence="5 8" id="KW-1133">Transmembrane helix</keyword>
<evidence type="ECO:0000256" key="2">
    <source>
        <dbReference type="ARBA" id="ARBA00006496"/>
    </source>
</evidence>
<evidence type="ECO:0000313" key="11">
    <source>
        <dbReference type="Proteomes" id="UP000217199"/>
    </source>
</evidence>
<dbReference type="PANTHER" id="PTHR13412:SF0">
    <property type="entry name" value="T-CELL IMMUNOMODULATORY PROTEIN"/>
    <property type="match status" value="1"/>
</dbReference>
<organism evidence="10 11">
    <name type="scientific">Pyrrhoderma noxium</name>
    <dbReference type="NCBI Taxonomy" id="2282107"/>
    <lineage>
        <taxon>Eukaryota</taxon>
        <taxon>Fungi</taxon>
        <taxon>Dikarya</taxon>
        <taxon>Basidiomycota</taxon>
        <taxon>Agaricomycotina</taxon>
        <taxon>Agaricomycetes</taxon>
        <taxon>Hymenochaetales</taxon>
        <taxon>Hymenochaetaceae</taxon>
        <taxon>Pyrrhoderma</taxon>
    </lineage>
</organism>
<evidence type="ECO:0000259" key="9">
    <source>
        <dbReference type="Pfam" id="PF23122"/>
    </source>
</evidence>
<accession>A0A286UV21</accession>
<dbReference type="AlphaFoldDB" id="A0A286UV21"/>
<protein>
    <submittedName>
        <fullName evidence="10">Integrin alpha N-terminal domain-containing</fullName>
    </submittedName>
</protein>
<dbReference type="EMBL" id="NBII01000001">
    <property type="protein sequence ID" value="PAV23428.1"/>
    <property type="molecule type" value="Genomic_DNA"/>
</dbReference>